<name>A0A835ZGE8_9STRA</name>
<comment type="caution">
    <text evidence="2">The sequence shown here is derived from an EMBL/GenBank/DDBJ whole genome shotgun (WGS) entry which is preliminary data.</text>
</comment>
<dbReference type="AlphaFoldDB" id="A0A835ZGE8"/>
<dbReference type="PANTHER" id="PTHR22684">
    <property type="entry name" value="NULP1-RELATED"/>
    <property type="match status" value="1"/>
</dbReference>
<feature type="region of interest" description="Disordered" evidence="1">
    <location>
        <begin position="196"/>
        <end position="219"/>
    </location>
</feature>
<feature type="compositionally biased region" description="Acidic residues" evidence="1">
    <location>
        <begin position="28"/>
        <end position="38"/>
    </location>
</feature>
<keyword evidence="3" id="KW-1185">Reference proteome</keyword>
<feature type="region of interest" description="Disordered" evidence="1">
    <location>
        <begin position="613"/>
        <end position="633"/>
    </location>
</feature>
<dbReference type="PANTHER" id="PTHR22684:SF0">
    <property type="entry name" value="RIBOSOME QUALITY CONTROL COMPLEX SUBUNIT TCF25"/>
    <property type="match status" value="1"/>
</dbReference>
<evidence type="ECO:0000256" key="1">
    <source>
        <dbReference type="SAM" id="MobiDB-lite"/>
    </source>
</evidence>
<sequence length="767" mass="77858">MSARQQARLRQARGLELMEPVPSPERSEAEESEEEDEQAMQRASKPATFAALVDSSSDGDSDESEENTDGSGSDGGDELAARTKRLPSDPRGLEAAAVPKPSLSFCSSHGGAAADDDDDDALLDGLISQLSGAAINGGAAAAAAGGGGGDASALDALLACDPRALSVDAEMRRKFGAGAAAAAADADAAAAAAAEQRGGAGGGARRRRGRAAAPARGGAAAALGNRRLLLGPPKEDWSRPPSLVGGGLGMERAAPPAWLPRRQRAAHGGGAQWFAYRWSEEYARAQQRFEAAQATADPNNVALLLWQAPHHADALLQLGMVYAHTGQMDHASEFVRRCLYVLECAVLEPCKLASGRVRMDVTHPPNATLFGALFRHAQQCSMMGCRRTAMEVSHLLLSLDPIGDPMGALLCVDCHALACKEGRFVLSLAASGLPIGFSPALLEMDWAARGGSGGGGGGGALDPSDASPDTSTAGGSDVSDGAPLVTVADLPGLALSAALAHLDAGDAAAARAAARRALRRFPAALEPLLAAAGAPHARTQAHPVDWKSVFRSAHFGGAAARLAAAGGGGGVAHPLAHLCAIYAARAGELWRRDDTQELLYDGAGLALQGAGGGGSGGGGGGGGGGVGQGDAGADDACCEEEREVLARAYRLKDSPLLKYLALSPADFSDAAAYQQLPHDVNILNPALAAPQMLPPGRRLRGAGAALDAQLRQHGAMRAFAAGGAGGGGGGGGTLDPSAPLAELLWRSLLPWNTMETPRNPPPRGAPL</sequence>
<dbReference type="OrthoDB" id="205993at2759"/>
<feature type="compositionally biased region" description="Acidic residues" evidence="1">
    <location>
        <begin position="57"/>
        <end position="68"/>
    </location>
</feature>
<protein>
    <submittedName>
        <fullName evidence="2">Transcriptional repressor TCF25-domain-containing protein</fullName>
    </submittedName>
</protein>
<dbReference type="InterPro" id="IPR006994">
    <property type="entry name" value="TCF25/Rqc1"/>
</dbReference>
<feature type="region of interest" description="Disordered" evidence="1">
    <location>
        <begin position="1"/>
        <end position="114"/>
    </location>
</feature>
<dbReference type="InterPro" id="IPR011990">
    <property type="entry name" value="TPR-like_helical_dom_sf"/>
</dbReference>
<dbReference type="EMBL" id="JAFCMP010000014">
    <property type="protein sequence ID" value="KAG5191759.1"/>
    <property type="molecule type" value="Genomic_DNA"/>
</dbReference>
<organism evidence="2 3">
    <name type="scientific">Tribonema minus</name>
    <dbReference type="NCBI Taxonomy" id="303371"/>
    <lineage>
        <taxon>Eukaryota</taxon>
        <taxon>Sar</taxon>
        <taxon>Stramenopiles</taxon>
        <taxon>Ochrophyta</taxon>
        <taxon>PX clade</taxon>
        <taxon>Xanthophyceae</taxon>
        <taxon>Tribonematales</taxon>
        <taxon>Tribonemataceae</taxon>
        <taxon>Tribonema</taxon>
    </lineage>
</organism>
<accession>A0A835ZGE8</accession>
<feature type="compositionally biased region" description="Gly residues" evidence="1">
    <location>
        <begin position="613"/>
        <end position="630"/>
    </location>
</feature>
<evidence type="ECO:0000313" key="3">
    <source>
        <dbReference type="Proteomes" id="UP000664859"/>
    </source>
</evidence>
<dbReference type="GO" id="GO:1990112">
    <property type="term" value="C:RQC complex"/>
    <property type="evidence" value="ECO:0007669"/>
    <property type="project" value="TreeGrafter"/>
</dbReference>
<dbReference type="SUPFAM" id="SSF48452">
    <property type="entry name" value="TPR-like"/>
    <property type="match status" value="1"/>
</dbReference>
<proteinExistence type="predicted"/>
<dbReference type="Proteomes" id="UP000664859">
    <property type="component" value="Unassembled WGS sequence"/>
</dbReference>
<reference evidence="2" key="1">
    <citation type="submission" date="2021-02" db="EMBL/GenBank/DDBJ databases">
        <title>First Annotated Genome of the Yellow-green Alga Tribonema minus.</title>
        <authorList>
            <person name="Mahan K.M."/>
        </authorList>
    </citation>
    <scope>NUCLEOTIDE SEQUENCE</scope>
    <source>
        <strain evidence="2">UTEX B ZZ1240</strain>
    </source>
</reference>
<dbReference type="Pfam" id="PF04910">
    <property type="entry name" value="Tcf25"/>
    <property type="match status" value="1"/>
</dbReference>
<gene>
    <name evidence="2" type="ORF">JKP88DRAFT_266400</name>
</gene>
<feature type="region of interest" description="Disordered" evidence="1">
    <location>
        <begin position="453"/>
        <end position="478"/>
    </location>
</feature>
<evidence type="ECO:0000313" key="2">
    <source>
        <dbReference type="EMBL" id="KAG5191759.1"/>
    </source>
</evidence>